<dbReference type="Pfam" id="PF02263">
    <property type="entry name" value="GBP"/>
    <property type="match status" value="1"/>
</dbReference>
<evidence type="ECO:0000256" key="7">
    <source>
        <dbReference type="ARBA" id="ARBA00023137"/>
    </source>
</evidence>
<keyword evidence="6" id="KW-0067">ATP-binding</keyword>
<keyword evidence="8" id="KW-0863">Zinc-finger</keyword>
<evidence type="ECO:0000256" key="1">
    <source>
        <dbReference type="ARBA" id="ARBA00011903"/>
    </source>
</evidence>
<evidence type="ECO:0000256" key="6">
    <source>
        <dbReference type="ARBA" id="ARBA00022840"/>
    </source>
</evidence>
<dbReference type="Gene3D" id="3.40.50.410">
    <property type="entry name" value="von Willebrand factor, type A domain"/>
    <property type="match status" value="1"/>
</dbReference>
<dbReference type="PANTHER" id="PTHR22796:SF1">
    <property type="entry name" value="VWFA DOMAIN-CONTAINING PROTEIN"/>
    <property type="match status" value="1"/>
</dbReference>
<evidence type="ECO:0000256" key="4">
    <source>
        <dbReference type="ARBA" id="ARBA00022741"/>
    </source>
</evidence>
<feature type="domain" description="RING-type" evidence="9">
    <location>
        <begin position="498"/>
        <end position="547"/>
    </location>
</feature>
<dbReference type="Proteomes" id="UP001152797">
    <property type="component" value="Unassembled WGS sequence"/>
</dbReference>
<dbReference type="Pfam" id="PF13519">
    <property type="entry name" value="VWA_2"/>
    <property type="match status" value="1"/>
</dbReference>
<dbReference type="SUPFAM" id="SSF52540">
    <property type="entry name" value="P-loop containing nucleoside triphosphate hydrolases"/>
    <property type="match status" value="1"/>
</dbReference>
<keyword evidence="2" id="KW-0728">SH3 domain</keyword>
<evidence type="ECO:0000259" key="10">
    <source>
        <dbReference type="PROSITE" id="PS50234"/>
    </source>
</evidence>
<keyword evidence="4" id="KW-0547">Nucleotide-binding</keyword>
<dbReference type="GO" id="GO:0005525">
    <property type="term" value="F:GTP binding"/>
    <property type="evidence" value="ECO:0007669"/>
    <property type="project" value="InterPro"/>
</dbReference>
<evidence type="ECO:0000313" key="12">
    <source>
        <dbReference type="EMBL" id="CAL1167044.1"/>
    </source>
</evidence>
<dbReference type="Pfam" id="PF13639">
    <property type="entry name" value="zf-RING_2"/>
    <property type="match status" value="1"/>
</dbReference>
<dbReference type="SUPFAM" id="SSF57850">
    <property type="entry name" value="RING/U-box"/>
    <property type="match status" value="1"/>
</dbReference>
<dbReference type="InterPro" id="IPR013083">
    <property type="entry name" value="Znf_RING/FYVE/PHD"/>
</dbReference>
<sequence>MGTLQQFLKDAGLQDFAGALEGLGVQTVKDLEELEPEDYEEIGMKKLQKRRLERHLGMLESDAKRPRVEIQQVTPVPAAAVPVAPVTVAPVASVATVATPVVNSIDGTKEPTEMKEVSCKSSAVEDGEWEMPSDDELMQHVNSLGEQDVMDIDMDMKQLHLAWTSDGETMGAQLIGLQTDLQDDMHVAKMVTNIEEIVALCNKLQPKSAAMVPKLKVNFEKLSQPSSCFQVLALLGEQQEIRKFLEILEVPPKTLAILNKPGLFALVHQQRLYLILWPAASFRDHAHRRQLISFIHFVLQLATDVFWLVQQSDLDGVQTVGNSLTEADTSRNMDIQISMKSASDDDCTLSSHFQAALKSSGAAIRVFSGKQRASLSTMQVQPAGRHSKSDTKQETILNFFRDIKDTHIVHFGTELKLEDCAEFLKAVAPDKFEDVEKCHDEAKADARQKHLDRVHAIEESVQQQKNDVFRKLKEAIKEQFLEYHPREFFALNASDAECAICQSELHSELDAWPCASLPCDPSHIFHHDCIKRWLESCGERPRCPKCRHEFPNRPVQDLILDLVDKNAATELCRQLPSQPAAHVLAGFWNVISGQRWTWHTLDHLIIAEDSSKNLSIHISTDHGATKSSGQLRRGIGRGEGFWYADLKYQSNSKVFGSVRLKELGNDEVDICFRAPPLINQRLPWSNPCTVAKDPQVTLPTDTFTLDVAIKQAKLKMKNLSSMYVFAKVAESKKLFEQREMDWADSVHQMLIESVQNTAAFNEWHKKLAPQPSFARIGSSNDVADLGKLKKLIQEEIGKGALKEPHYIRTLQTYKDQLLSKLDESIWQMSEQMFSTLGQQVSCQKKRELEEDWRCTLLQLESSRRDAYSLEIQSLAPENAMSLTLTKLVSRGYSGNYRLSYEKEVEGSPKLCCTLQNLTVEKQLFEQAVAGEHEFQIELETFAGSDFSLDVQDPADVHMLGSLTQDRVFWISSHEIPCGGKGIKFHCQARGQPPKELLTIKRPARSVAFNETLRMLALYNESSKVVVVYAWNEVFTHHSDFCAPIQLDAYVQDADLIQMHFLPASKQLCFVLRNNMVKVYELIAKTIRPRGFSIPPHTKTFVDSTGAALMVLRRKESAWVVDVFLVADGREVKTLPLPVALSEDAPVVDILRLYGVDFLVAVDEAKTLHGWRFHLQTAEQVCSMEQLGEKAMEPAKSECTGAACFDILYQVLAKFTNHPALGGDFMRQVTRLTVVGPAVESNVGVAVERYVAGIVGRLKQETQKPSLDSLKLDVSYWPLNLNEAAGDLISSLQASVINFSQLLRKLICLVPLQIARAENESFVILKDGLREDVSDFSSLSELADFISFGLYELVLESNENPVVVISSMGKQSTGKSYMLNHLAGTTFDTAGGRCTDGVWMTVREHSNVTYVLLDFEGLGSFERSAQEDMLLSVFNAAISHVSLFRTENRLDCDTASIFSRMQQGAKLIQGDAELFNGFFQIVVKDVVSDAKEVAQEFKQKIQHIIARDKEDNFFLRLYKGRVGILPFPALGRAEFYREFNSLTSKVRDAQAEKRWFESGRQYLRNTKLLMAKIAMKDWTPTDQNKIKMLLASLGECLATAVMAGCMAVTEDGPIPLLHLRTNKTFFDKGNEGDQSDMGSDESRILSTLPDEGLKLAIVHDQDGVLEVDVPSDIMAGLLSKLKEVAPKCSDWTWGLQALARRRQKRIVAWLEANVEHVAGEGDAQRLVMVAKTVLARLLQKLRLCGQNCETCRLPCALPVVHREQSHDCGTDHKCRAFCRYCESTGVASACVQPAGHSAEHDCGDLGHTCGADCSLNTLGNCAGRCVLKPGHSADEPHLCGSMKHYCGKPCALSSCPHPCVLPHDSMHDRCECHVIVCPNKCTFPNCTFMCSVQDHFHTKDSAGHGCMCDQPHQCPHECQAPGICEIYSELVVKKQKFSGKHDAFDYDAIETEQNGVRKGCCNVVPPKSRQHEGEHIHSSTENLVHYCNLKCPTCGYYCTLPWEHSGEHDTRHGNMRRTYFVSDEDVFQVGSRKYAPAESGVAEMCNMYCHRAGRGHTHVKLCTNYSRGRSGQQCCNISAMPGRRHSTRQYKPNPDIPKDEFTHEAFWESTGFKDPCSNEDKEIFSKCNHFCPHDSHMKDGEQPSFCTLPLWHPALSDQEGKAYVAQHGGIVSLDGHHFSCTHRGSQPVHTIFLIDKSSSMGRQDVKPETRPWRSSHPNRLGCALAAVQSFVEKRQHSSPVDRISLLAFDKEVRNGPTMVPISQFNTCLQWLQGLNAQHGTSFARAMAATIPLVQQTSVEHRSMVMFLSDGHDAFPQEDLNKLFATIARRTPGKAIRLHTVQFPAKDNSGSAVLSQMAQAARSRATSEDCFAKASSSMRSVDNISLQETFVGIADSLSSAAGGLIAAV</sequence>
<dbReference type="InterPro" id="IPR001841">
    <property type="entry name" value="Znf_RING"/>
</dbReference>
<dbReference type="CDD" id="cd16448">
    <property type="entry name" value="RING-H2"/>
    <property type="match status" value="1"/>
</dbReference>
<evidence type="ECO:0000256" key="5">
    <source>
        <dbReference type="ARBA" id="ARBA00022777"/>
    </source>
</evidence>
<dbReference type="InterPro" id="IPR027417">
    <property type="entry name" value="P-loop_NTPase"/>
</dbReference>
<keyword evidence="8" id="KW-0862">Zinc</keyword>
<dbReference type="Gene3D" id="3.40.50.300">
    <property type="entry name" value="P-loop containing nucleotide triphosphate hydrolases"/>
    <property type="match status" value="1"/>
</dbReference>
<dbReference type="GO" id="GO:0004715">
    <property type="term" value="F:non-membrane spanning protein tyrosine kinase activity"/>
    <property type="evidence" value="ECO:0007669"/>
    <property type="project" value="UniProtKB-EC"/>
</dbReference>
<accession>A0A9P1DQV9</accession>
<dbReference type="EC" id="2.7.10.2" evidence="1"/>
<dbReference type="InterPro" id="IPR055175">
    <property type="entry name" value="ACK/TNK-like_SAM"/>
</dbReference>
<dbReference type="GO" id="GO:0005524">
    <property type="term" value="F:ATP binding"/>
    <property type="evidence" value="ECO:0007669"/>
    <property type="project" value="UniProtKB-KW"/>
</dbReference>
<dbReference type="SUPFAM" id="SSF53300">
    <property type="entry name" value="vWA-like"/>
    <property type="match status" value="1"/>
</dbReference>
<keyword evidence="3" id="KW-0808">Transferase</keyword>
<dbReference type="EMBL" id="CAMXCT010005979">
    <property type="protein sequence ID" value="CAI4013669.1"/>
    <property type="molecule type" value="Genomic_DNA"/>
</dbReference>
<dbReference type="PROSITE" id="PS50089">
    <property type="entry name" value="ZF_RING_2"/>
    <property type="match status" value="1"/>
</dbReference>
<name>A0A9P1DQV9_9DINO</name>
<dbReference type="PANTHER" id="PTHR22796">
    <property type="entry name" value="URG4-RELATED"/>
    <property type="match status" value="1"/>
</dbReference>
<evidence type="ECO:0000256" key="8">
    <source>
        <dbReference type="PROSITE-ProRule" id="PRU00175"/>
    </source>
</evidence>
<dbReference type="InterPro" id="IPR015894">
    <property type="entry name" value="Guanylate-bd_N"/>
</dbReference>
<evidence type="ECO:0000313" key="11">
    <source>
        <dbReference type="EMBL" id="CAI4013669.1"/>
    </source>
</evidence>
<feature type="domain" description="VWFA" evidence="10">
    <location>
        <begin position="2188"/>
        <end position="2395"/>
    </location>
</feature>
<dbReference type="EMBL" id="CAMXCT020005979">
    <property type="protein sequence ID" value="CAL1167044.1"/>
    <property type="molecule type" value="Genomic_DNA"/>
</dbReference>
<organism evidence="11">
    <name type="scientific">Cladocopium goreaui</name>
    <dbReference type="NCBI Taxonomy" id="2562237"/>
    <lineage>
        <taxon>Eukaryota</taxon>
        <taxon>Sar</taxon>
        <taxon>Alveolata</taxon>
        <taxon>Dinophyceae</taxon>
        <taxon>Suessiales</taxon>
        <taxon>Symbiodiniaceae</taxon>
        <taxon>Cladocopium</taxon>
    </lineage>
</organism>
<evidence type="ECO:0000256" key="2">
    <source>
        <dbReference type="ARBA" id="ARBA00022443"/>
    </source>
</evidence>
<protein>
    <recommendedName>
        <fullName evidence="1">non-specific protein-tyrosine kinase</fullName>
        <ecNumber evidence="1">2.7.10.2</ecNumber>
    </recommendedName>
</protein>
<dbReference type="Pfam" id="PF22931">
    <property type="entry name" value="SAM_TNK"/>
    <property type="match status" value="1"/>
</dbReference>
<keyword evidence="8" id="KW-0479">Metal-binding</keyword>
<dbReference type="CDD" id="cd00198">
    <property type="entry name" value="vWFA"/>
    <property type="match status" value="1"/>
</dbReference>
<comment type="caution">
    <text evidence="11">The sequence shown here is derived from an EMBL/GenBank/DDBJ whole genome shotgun (WGS) entry which is preliminary data.</text>
</comment>
<dbReference type="EMBL" id="CAMXCT030005979">
    <property type="protein sequence ID" value="CAL4800981.1"/>
    <property type="molecule type" value="Genomic_DNA"/>
</dbReference>
<evidence type="ECO:0000313" key="13">
    <source>
        <dbReference type="Proteomes" id="UP001152797"/>
    </source>
</evidence>
<dbReference type="GO" id="GO:0008270">
    <property type="term" value="F:zinc ion binding"/>
    <property type="evidence" value="ECO:0007669"/>
    <property type="project" value="UniProtKB-KW"/>
</dbReference>
<dbReference type="GO" id="GO:0003924">
    <property type="term" value="F:GTPase activity"/>
    <property type="evidence" value="ECO:0007669"/>
    <property type="project" value="InterPro"/>
</dbReference>
<proteinExistence type="predicted"/>
<dbReference type="OrthoDB" id="3214109at2759"/>
<keyword evidence="13" id="KW-1185">Reference proteome</keyword>
<dbReference type="Gene3D" id="3.30.40.10">
    <property type="entry name" value="Zinc/RING finger domain, C3HC4 (zinc finger)"/>
    <property type="match status" value="1"/>
</dbReference>
<evidence type="ECO:0000256" key="3">
    <source>
        <dbReference type="ARBA" id="ARBA00022679"/>
    </source>
</evidence>
<dbReference type="InterPro" id="IPR002035">
    <property type="entry name" value="VWF_A"/>
</dbReference>
<evidence type="ECO:0000259" key="9">
    <source>
        <dbReference type="PROSITE" id="PS50089"/>
    </source>
</evidence>
<keyword evidence="5" id="KW-0418">Kinase</keyword>
<reference evidence="11" key="1">
    <citation type="submission" date="2022-10" db="EMBL/GenBank/DDBJ databases">
        <authorList>
            <person name="Chen Y."/>
            <person name="Dougan E. K."/>
            <person name="Chan C."/>
            <person name="Rhodes N."/>
            <person name="Thang M."/>
        </authorList>
    </citation>
    <scope>NUCLEOTIDE SEQUENCE</scope>
</reference>
<dbReference type="InterPro" id="IPR036465">
    <property type="entry name" value="vWFA_dom_sf"/>
</dbReference>
<keyword evidence="7" id="KW-0829">Tyrosine-protein kinase</keyword>
<dbReference type="SMART" id="SM00327">
    <property type="entry name" value="VWA"/>
    <property type="match status" value="1"/>
</dbReference>
<dbReference type="PROSITE" id="PS50234">
    <property type="entry name" value="VWFA"/>
    <property type="match status" value="1"/>
</dbReference>
<gene>
    <name evidence="11" type="ORF">C1SCF055_LOCUS38625</name>
</gene>
<reference evidence="12" key="2">
    <citation type="submission" date="2024-04" db="EMBL/GenBank/DDBJ databases">
        <authorList>
            <person name="Chen Y."/>
            <person name="Shah S."/>
            <person name="Dougan E. K."/>
            <person name="Thang M."/>
            <person name="Chan C."/>
        </authorList>
    </citation>
    <scope>NUCLEOTIDE SEQUENCE [LARGE SCALE GENOMIC DNA]</scope>
</reference>